<dbReference type="Proteomes" id="UP000256328">
    <property type="component" value="Unassembled WGS sequence"/>
</dbReference>
<evidence type="ECO:0000313" key="2">
    <source>
        <dbReference type="Proteomes" id="UP000256328"/>
    </source>
</evidence>
<dbReference type="AlphaFoldDB" id="A0A3D8QUW0"/>
<evidence type="ECO:0000313" key="1">
    <source>
        <dbReference type="EMBL" id="RDW65567.1"/>
    </source>
</evidence>
<dbReference type="EMBL" id="PDLN01000015">
    <property type="protein sequence ID" value="RDW65567.1"/>
    <property type="molecule type" value="Genomic_DNA"/>
</dbReference>
<keyword evidence="2" id="KW-1185">Reference proteome</keyword>
<organism evidence="1 2">
    <name type="scientific">Coleophoma crateriformis</name>
    <dbReference type="NCBI Taxonomy" id="565419"/>
    <lineage>
        <taxon>Eukaryota</taxon>
        <taxon>Fungi</taxon>
        <taxon>Dikarya</taxon>
        <taxon>Ascomycota</taxon>
        <taxon>Pezizomycotina</taxon>
        <taxon>Leotiomycetes</taxon>
        <taxon>Helotiales</taxon>
        <taxon>Dermateaceae</taxon>
        <taxon>Coleophoma</taxon>
    </lineage>
</organism>
<sequence length="151" mass="17500">MVDQWINRIFAAWFPAITTLDQAATIERMENAVKDLWHISINFTSGVWCKNNAHLATSFPSSPHGTRRPSRKRDQEFKVRLHPTGVSRLPCLPTFHSPFSMLTSQAPAVNPIRIDHQPKYMQPSRTKPEVIVIFKVTPWWKLHRKRTSDSE</sequence>
<gene>
    <name evidence="1" type="ORF">BP5796_10259</name>
</gene>
<name>A0A3D8QUW0_9HELO</name>
<protein>
    <submittedName>
        <fullName evidence="1">Uncharacterized protein</fullName>
    </submittedName>
</protein>
<comment type="caution">
    <text evidence="1">The sequence shown here is derived from an EMBL/GenBank/DDBJ whole genome shotgun (WGS) entry which is preliminary data.</text>
</comment>
<proteinExistence type="predicted"/>
<reference evidence="1 2" key="1">
    <citation type="journal article" date="2018" name="IMA Fungus">
        <title>IMA Genome-F 9: Draft genome sequence of Annulohypoxylon stygium, Aspergillus mulundensis, Berkeleyomyces basicola (syn. Thielaviopsis basicola), Ceratocystis smalleyi, two Cercospora beticola strains, Coleophoma cylindrospora, Fusarium fracticaudum, Phialophora cf. hyalina, and Morchella septimelata.</title>
        <authorList>
            <person name="Wingfield B.D."/>
            <person name="Bills G.F."/>
            <person name="Dong Y."/>
            <person name="Huang W."/>
            <person name="Nel W.J."/>
            <person name="Swalarsk-Parry B.S."/>
            <person name="Vaghefi N."/>
            <person name="Wilken P.M."/>
            <person name="An Z."/>
            <person name="de Beer Z.W."/>
            <person name="De Vos L."/>
            <person name="Chen L."/>
            <person name="Duong T.A."/>
            <person name="Gao Y."/>
            <person name="Hammerbacher A."/>
            <person name="Kikkert J.R."/>
            <person name="Li Y."/>
            <person name="Li H."/>
            <person name="Li K."/>
            <person name="Li Q."/>
            <person name="Liu X."/>
            <person name="Ma X."/>
            <person name="Naidoo K."/>
            <person name="Pethybridge S.J."/>
            <person name="Sun J."/>
            <person name="Steenkamp E.T."/>
            <person name="van der Nest M.A."/>
            <person name="van Wyk S."/>
            <person name="Wingfield M.J."/>
            <person name="Xiong C."/>
            <person name="Yue Q."/>
            <person name="Zhang X."/>
        </authorList>
    </citation>
    <scope>NUCLEOTIDE SEQUENCE [LARGE SCALE GENOMIC DNA]</scope>
    <source>
        <strain evidence="1 2">BP5796</strain>
    </source>
</reference>
<accession>A0A3D8QUW0</accession>